<dbReference type="InterPro" id="IPR001005">
    <property type="entry name" value="SANT/Myb"/>
</dbReference>
<dbReference type="InterPro" id="IPR006447">
    <property type="entry name" value="Myb_dom_plants"/>
</dbReference>
<dbReference type="Gene3D" id="1.10.10.60">
    <property type="entry name" value="Homeodomain-like"/>
    <property type="match status" value="1"/>
</dbReference>
<reference evidence="10" key="3">
    <citation type="submission" date="2019-09" db="EMBL/GenBank/DDBJ databases">
        <authorList>
            <person name="Gao Z."/>
        </authorList>
    </citation>
    <scope>NUCLEOTIDE SEQUENCE</scope>
    <source>
        <tissue evidence="10">Leaves</tissue>
    </source>
</reference>
<evidence type="ECO:0000256" key="7">
    <source>
        <dbReference type="SAM" id="MobiDB-lite"/>
    </source>
</evidence>
<organism evidence="10 11">
    <name type="scientific">Morella rubra</name>
    <name type="common">Chinese bayberry</name>
    <dbReference type="NCBI Taxonomy" id="262757"/>
    <lineage>
        <taxon>Eukaryota</taxon>
        <taxon>Viridiplantae</taxon>
        <taxon>Streptophyta</taxon>
        <taxon>Embryophyta</taxon>
        <taxon>Tracheophyta</taxon>
        <taxon>Spermatophyta</taxon>
        <taxon>Magnoliopsida</taxon>
        <taxon>eudicotyledons</taxon>
        <taxon>Gunneridae</taxon>
        <taxon>Pentapetalae</taxon>
        <taxon>rosids</taxon>
        <taxon>fabids</taxon>
        <taxon>Fagales</taxon>
        <taxon>Myricaceae</taxon>
        <taxon>Morella</taxon>
    </lineage>
</organism>
<dbReference type="InterPro" id="IPR025756">
    <property type="entry name" value="Myb_CC_LHEQLE"/>
</dbReference>
<reference evidence="10 11" key="2">
    <citation type="journal article" date="2019" name="Plant Biotechnol. J.">
        <title>The red bayberry genome and genetic basis of sex determination.</title>
        <authorList>
            <person name="Jia H.M."/>
            <person name="Jia H.J."/>
            <person name="Cai Q.L."/>
            <person name="Wang Y."/>
            <person name="Zhao H.B."/>
            <person name="Yang W.F."/>
            <person name="Wang G.Y."/>
            <person name="Li Y.H."/>
            <person name="Zhan D.L."/>
            <person name="Shen Y.T."/>
            <person name="Niu Q.F."/>
            <person name="Chang L."/>
            <person name="Qiu J."/>
            <person name="Zhao L."/>
            <person name="Xie H.B."/>
            <person name="Fu W.Y."/>
            <person name="Jin J."/>
            <person name="Li X.W."/>
            <person name="Jiao Y."/>
            <person name="Zhou C.C."/>
            <person name="Tu T."/>
            <person name="Chai C.Y."/>
            <person name="Gao J.L."/>
            <person name="Fan L.J."/>
            <person name="van de Weg E."/>
            <person name="Wang J.Y."/>
            <person name="Gao Z.S."/>
        </authorList>
    </citation>
    <scope>NUCLEOTIDE SEQUENCE [LARGE SCALE GENOMIC DNA]</scope>
    <source>
        <tissue evidence="10">Leaves</tissue>
    </source>
</reference>
<dbReference type="PROSITE" id="PS51294">
    <property type="entry name" value="HTH_MYB"/>
    <property type="match status" value="1"/>
</dbReference>
<comment type="similarity">
    <text evidence="2">Belongs to the MYB-CC family.</text>
</comment>
<dbReference type="InterPro" id="IPR046955">
    <property type="entry name" value="PHR1-like"/>
</dbReference>
<dbReference type="NCBIfam" id="TIGR01557">
    <property type="entry name" value="myb_SHAQKYF"/>
    <property type="match status" value="1"/>
</dbReference>
<dbReference type="GO" id="GO:0005634">
    <property type="term" value="C:nucleus"/>
    <property type="evidence" value="ECO:0007669"/>
    <property type="project" value="UniProtKB-SubCell"/>
</dbReference>
<dbReference type="PANTHER" id="PTHR31499">
    <property type="entry name" value="MYB FAMILY TRANSCRIPTION FACTOR PHL11"/>
    <property type="match status" value="1"/>
</dbReference>
<dbReference type="AlphaFoldDB" id="A0A6A1W1Q0"/>
<dbReference type="EMBL" id="RXIC02000021">
    <property type="protein sequence ID" value="KAB1218256.1"/>
    <property type="molecule type" value="Genomic_DNA"/>
</dbReference>
<dbReference type="GO" id="GO:0003700">
    <property type="term" value="F:DNA-binding transcription factor activity"/>
    <property type="evidence" value="ECO:0007669"/>
    <property type="project" value="InterPro"/>
</dbReference>
<keyword evidence="6" id="KW-0539">Nucleus</keyword>
<dbReference type="OrthoDB" id="551907at2759"/>
<comment type="subcellular location">
    <subcellularLocation>
        <location evidence="1">Nucleus</location>
    </subcellularLocation>
</comment>
<proteinExistence type="inferred from homology"/>
<feature type="compositionally biased region" description="Polar residues" evidence="7">
    <location>
        <begin position="81"/>
        <end position="93"/>
    </location>
</feature>
<comment type="caution">
    <text evidence="10">The sequence shown here is derived from an EMBL/GenBank/DDBJ whole genome shotgun (WGS) entry which is preliminary data.</text>
</comment>
<dbReference type="InterPro" id="IPR009057">
    <property type="entry name" value="Homeodomain-like_sf"/>
</dbReference>
<gene>
    <name evidence="10" type="ORF">CJ030_MR3G026136</name>
    <name evidence="9" type="ORF">CJ030_MR5G022401</name>
</gene>
<reference evidence="10" key="1">
    <citation type="submission" date="2018-07" db="EMBL/GenBank/DDBJ databases">
        <authorList>
            <person name="Gao Z.-S."/>
            <person name="Jia H.-M."/>
            <person name="Jia H.-J."/>
            <person name="Cai Q.-L."/>
            <person name="Wang Y."/>
            <person name="Zhao H.-B."/>
        </authorList>
    </citation>
    <scope>NUCLEOTIDE SEQUENCE</scope>
    <source>
        <tissue evidence="10">Leaves</tissue>
    </source>
</reference>
<evidence type="ECO:0000256" key="2">
    <source>
        <dbReference type="ARBA" id="ARBA00006783"/>
    </source>
</evidence>
<sequence length="484" mass="53124">MNLNSIMSAKQSEATRGVTQSCYGTFSPVRKFFSVESEGKSLLASECSSSRPSPFIRAESPSSTHTQASTVQPQKYCLESGPNSPMSPGSHVQSSKSTFSRSSLFCTSLYQSSSSSSEAHRQLGNLPFLPHPPSYNQSISPVDSKAPFLFSGDIDNQYNEEHSEALMKDFLNLSDGSLHGINCASDGLELTEQLELQFLSDELDIAITDHGENPRIDEIYETPQAKPVVGLACNQSCHSVVPTLDDASSQPSPGSTTVHKPRMRWTPELHECFVEAVSKLDGAEKATPKGVLKLMNVEGLTIYHVKSHLQKYRLAKYMPEKKEEKKASSSEEKKAASTSTESDGRRKGSNQITEALRMQMEVQKQLHEQLEVQRELQLRIEEHARYLEKILEEQQKAGISLISPQTLSSLTIPCQGPDLRPPSPSAGSSPPHPAESKTDSSSPLAAKNKASDSSDLKPQICSKRLRLEEKQESDADKTEVGDVQ</sequence>
<dbReference type="EMBL" id="RXIC02000023">
    <property type="protein sequence ID" value="KAB1213224.1"/>
    <property type="molecule type" value="Genomic_DNA"/>
</dbReference>
<feature type="compositionally biased region" description="Polar residues" evidence="7">
    <location>
        <begin position="60"/>
        <end position="73"/>
    </location>
</feature>
<protein>
    <submittedName>
        <fullName evidence="10">Protein PHR1-LIKE 1</fullName>
    </submittedName>
</protein>
<evidence type="ECO:0000256" key="5">
    <source>
        <dbReference type="ARBA" id="ARBA00023163"/>
    </source>
</evidence>
<dbReference type="Proteomes" id="UP000516437">
    <property type="component" value="Chromosome 5"/>
</dbReference>
<dbReference type="PANTHER" id="PTHR31499:SF80">
    <property type="entry name" value="HTH MYB-TYPE DOMAIN-CONTAINING PROTEIN"/>
    <property type="match status" value="1"/>
</dbReference>
<feature type="region of interest" description="Disordered" evidence="7">
    <location>
        <begin position="320"/>
        <end position="349"/>
    </location>
</feature>
<dbReference type="FunFam" id="1.10.10.60:FF:000002">
    <property type="entry name" value="Myb family transcription factor"/>
    <property type="match status" value="1"/>
</dbReference>
<feature type="compositionally biased region" description="Basic and acidic residues" evidence="7">
    <location>
        <begin position="320"/>
        <end position="335"/>
    </location>
</feature>
<evidence type="ECO:0000313" key="11">
    <source>
        <dbReference type="Proteomes" id="UP000516437"/>
    </source>
</evidence>
<keyword evidence="5" id="KW-0804">Transcription</keyword>
<evidence type="ECO:0000313" key="9">
    <source>
        <dbReference type="EMBL" id="KAB1213224.1"/>
    </source>
</evidence>
<dbReference type="Pfam" id="PF14379">
    <property type="entry name" value="Myb_CC_LHEQLE"/>
    <property type="match status" value="1"/>
</dbReference>
<feature type="region of interest" description="Disordered" evidence="7">
    <location>
        <begin position="45"/>
        <end position="95"/>
    </location>
</feature>
<dbReference type="GO" id="GO:0003677">
    <property type="term" value="F:DNA binding"/>
    <property type="evidence" value="ECO:0007669"/>
    <property type="project" value="InterPro"/>
</dbReference>
<evidence type="ECO:0000256" key="3">
    <source>
        <dbReference type="ARBA" id="ARBA00023015"/>
    </source>
</evidence>
<evidence type="ECO:0000259" key="8">
    <source>
        <dbReference type="PROSITE" id="PS51294"/>
    </source>
</evidence>
<keyword evidence="4" id="KW-0175">Coiled coil</keyword>
<name>A0A6A1W1Q0_9ROSI</name>
<feature type="compositionally biased region" description="Basic and acidic residues" evidence="7">
    <location>
        <begin position="465"/>
        <end position="484"/>
    </location>
</feature>
<feature type="region of interest" description="Disordered" evidence="7">
    <location>
        <begin position="410"/>
        <end position="484"/>
    </location>
</feature>
<evidence type="ECO:0000313" key="10">
    <source>
        <dbReference type="EMBL" id="KAB1218256.1"/>
    </source>
</evidence>
<dbReference type="Pfam" id="PF00249">
    <property type="entry name" value="Myb_DNA-binding"/>
    <property type="match status" value="1"/>
</dbReference>
<evidence type="ECO:0000256" key="6">
    <source>
        <dbReference type="ARBA" id="ARBA00023242"/>
    </source>
</evidence>
<evidence type="ECO:0000256" key="4">
    <source>
        <dbReference type="ARBA" id="ARBA00023054"/>
    </source>
</evidence>
<dbReference type="SUPFAM" id="SSF46689">
    <property type="entry name" value="Homeodomain-like"/>
    <property type="match status" value="1"/>
</dbReference>
<dbReference type="Proteomes" id="UP000516437">
    <property type="component" value="Chromosome 3"/>
</dbReference>
<accession>A0A6A1W1Q0</accession>
<evidence type="ECO:0000256" key="1">
    <source>
        <dbReference type="ARBA" id="ARBA00004123"/>
    </source>
</evidence>
<feature type="domain" description="HTH myb-type" evidence="8">
    <location>
        <begin position="257"/>
        <end position="317"/>
    </location>
</feature>
<dbReference type="InterPro" id="IPR017930">
    <property type="entry name" value="Myb_dom"/>
</dbReference>
<keyword evidence="11" id="KW-1185">Reference proteome</keyword>
<keyword evidence="3" id="KW-0805">Transcription regulation</keyword>